<dbReference type="Proteomes" id="UP000023067">
    <property type="component" value="Unassembled WGS sequence"/>
</dbReference>
<gene>
    <name evidence="3" type="ORF">BF93_10375</name>
</gene>
<evidence type="ECO:0000313" key="4">
    <source>
        <dbReference type="Proteomes" id="UP000023067"/>
    </source>
</evidence>
<organism evidence="3 4">
    <name type="scientific">Brachybacterium phenoliresistens</name>
    <dbReference type="NCBI Taxonomy" id="396014"/>
    <lineage>
        <taxon>Bacteria</taxon>
        <taxon>Bacillati</taxon>
        <taxon>Actinomycetota</taxon>
        <taxon>Actinomycetes</taxon>
        <taxon>Micrococcales</taxon>
        <taxon>Dermabacteraceae</taxon>
        <taxon>Brachybacterium</taxon>
    </lineage>
</organism>
<name>Z9JNS0_9MICO</name>
<reference evidence="3 4" key="1">
    <citation type="submission" date="2014-02" db="EMBL/GenBank/DDBJ databases">
        <title>Genome sequence of Brachybacterium phenoliresistens strain W13A50.</title>
        <authorList>
            <person name="Wang X."/>
        </authorList>
    </citation>
    <scope>NUCLEOTIDE SEQUENCE [LARGE SCALE GENOMIC DNA]</scope>
    <source>
        <strain evidence="3 4">W13A50</strain>
    </source>
</reference>
<feature type="region of interest" description="Disordered" evidence="2">
    <location>
        <begin position="23"/>
        <end position="45"/>
    </location>
</feature>
<dbReference type="HOGENOM" id="CLU_1567704_0_0_11"/>
<evidence type="ECO:0008006" key="5">
    <source>
        <dbReference type="Google" id="ProtNLM"/>
    </source>
</evidence>
<dbReference type="AlphaFoldDB" id="Z9JNS0"/>
<dbReference type="EMBL" id="JDYK01000029">
    <property type="protein sequence ID" value="EWS79648.1"/>
    <property type="molecule type" value="Genomic_DNA"/>
</dbReference>
<dbReference type="InterPro" id="IPR029050">
    <property type="entry name" value="Immunoprotect_excell_Ig-like"/>
</dbReference>
<keyword evidence="1" id="KW-0732">Signal</keyword>
<comment type="caution">
    <text evidence="3">The sequence shown here is derived from an EMBL/GenBank/DDBJ whole genome shotgun (WGS) entry which is preliminary data.</text>
</comment>
<evidence type="ECO:0000256" key="1">
    <source>
        <dbReference type="ARBA" id="ARBA00022729"/>
    </source>
</evidence>
<dbReference type="RefSeq" id="WP_038374538.1">
    <property type="nucleotide sequence ID" value="NZ_KK070011.1"/>
</dbReference>
<dbReference type="OrthoDB" id="4794334at2"/>
<dbReference type="STRING" id="396014.BF93_10375"/>
<dbReference type="Gene3D" id="2.60.40.1240">
    <property type="match status" value="1"/>
</dbReference>
<protein>
    <recommendedName>
        <fullName evidence="5">DUF4352 domain-containing protein</fullName>
    </recommendedName>
</protein>
<dbReference type="PATRIC" id="fig|396014.3.peg.3562"/>
<proteinExistence type="predicted"/>
<evidence type="ECO:0000313" key="3">
    <source>
        <dbReference type="EMBL" id="EWS79648.1"/>
    </source>
</evidence>
<feature type="compositionally biased region" description="Polar residues" evidence="2">
    <location>
        <begin position="23"/>
        <end position="34"/>
    </location>
</feature>
<keyword evidence="4" id="KW-1185">Reference proteome</keyword>
<accession>Z9JNS0</accession>
<evidence type="ECO:0000256" key="2">
    <source>
        <dbReference type="SAM" id="MobiDB-lite"/>
    </source>
</evidence>
<sequence>MLALMLGIIGGVAGLVIYSGSRSSGGEATTSQQPEPGGSVEVPTENGTATVSIGEIDWDANEEVAAASGANDAPPEGHVYVIVPVTMTYAGSGEFTGWFDITVTFVGADGQEYSSDSALVDDDLYLQPSITDGGTTSGNLVFLVAVEATEGGEFHVSTWETDEPRSIPAA</sequence>